<accession>A0A3A6Q029</accession>
<proteinExistence type="predicted"/>
<dbReference type="EMBL" id="QKNY01000006">
    <property type="protein sequence ID" value="RJX43894.1"/>
    <property type="molecule type" value="Genomic_DNA"/>
</dbReference>
<dbReference type="AlphaFoldDB" id="A0A3A6Q029"/>
<dbReference type="RefSeq" id="WP_133304632.1">
    <property type="nucleotide sequence ID" value="NZ_QKNY01000006.1"/>
</dbReference>
<comment type="caution">
    <text evidence="1">The sequence shown here is derived from an EMBL/GenBank/DDBJ whole genome shotgun (WGS) entry which is preliminary data.</text>
</comment>
<evidence type="ECO:0000313" key="1">
    <source>
        <dbReference type="EMBL" id="RJX43894.1"/>
    </source>
</evidence>
<protein>
    <submittedName>
        <fullName evidence="1">Uncharacterized protein</fullName>
    </submittedName>
</protein>
<sequence length="124" mass="14091">MRTRRAVLSVIGMAAFAGCSSQATDTTDQAAERELSIAFDGLGKYEEKVRNAEPLEEASLEVTVDDVHQMLEETDSAMEEAEQIAYFAETVNDEDLHSILQEYHLEKNKYRKPSRRQPKPSLRR</sequence>
<keyword evidence="2" id="KW-1185">Reference proteome</keyword>
<dbReference type="PROSITE" id="PS51257">
    <property type="entry name" value="PROKAR_LIPOPROTEIN"/>
    <property type="match status" value="1"/>
</dbReference>
<dbReference type="Proteomes" id="UP000276588">
    <property type="component" value="Unassembled WGS sequence"/>
</dbReference>
<name>A0A3A6Q029_9EURY</name>
<reference evidence="1 2" key="1">
    <citation type="submission" date="2018-06" db="EMBL/GenBank/DDBJ databases">
        <title>Halonotius sp. F13-13 a new haloarchaeeon isolated from a solar saltern from Isla Cristina, Huelva, Spain.</title>
        <authorList>
            <person name="Duran-Viseras A."/>
            <person name="Sanchez-Porro C."/>
            <person name="Ventosa A."/>
        </authorList>
    </citation>
    <scope>NUCLEOTIDE SEQUENCE [LARGE SCALE GENOMIC DNA]</scope>
    <source>
        <strain evidence="1 2">F13-13</strain>
    </source>
</reference>
<organism evidence="1 2">
    <name type="scientific">Halonotius aquaticus</name>
    <dbReference type="NCBI Taxonomy" id="2216978"/>
    <lineage>
        <taxon>Archaea</taxon>
        <taxon>Methanobacteriati</taxon>
        <taxon>Methanobacteriota</taxon>
        <taxon>Stenosarchaea group</taxon>
        <taxon>Halobacteria</taxon>
        <taxon>Halobacteriales</taxon>
        <taxon>Haloferacaceae</taxon>
        <taxon>Halonotius</taxon>
    </lineage>
</organism>
<evidence type="ECO:0000313" key="2">
    <source>
        <dbReference type="Proteomes" id="UP000276588"/>
    </source>
</evidence>
<gene>
    <name evidence="1" type="ORF">DM826_04220</name>
</gene>